<protein>
    <submittedName>
        <fullName evidence="1">Uncharacterized protein</fullName>
    </submittedName>
</protein>
<proteinExistence type="predicted"/>
<dbReference type="EMBL" id="MT143800">
    <property type="protein sequence ID" value="QJB02675.1"/>
    <property type="molecule type" value="Genomic_DNA"/>
</dbReference>
<gene>
    <name evidence="1" type="ORF">MM171B01093_0009</name>
</gene>
<accession>A0A6M3MAT1</accession>
<evidence type="ECO:0000313" key="1">
    <source>
        <dbReference type="EMBL" id="QJB02675.1"/>
    </source>
</evidence>
<dbReference type="AlphaFoldDB" id="A0A6M3MAT1"/>
<name>A0A6M3MAT1_9ZZZZ</name>
<reference evidence="1" key="1">
    <citation type="submission" date="2020-03" db="EMBL/GenBank/DDBJ databases">
        <title>The deep terrestrial virosphere.</title>
        <authorList>
            <person name="Holmfeldt K."/>
            <person name="Nilsson E."/>
            <person name="Simone D."/>
            <person name="Lopez-Fernandez M."/>
            <person name="Wu X."/>
            <person name="de Brujin I."/>
            <person name="Lundin D."/>
            <person name="Andersson A."/>
            <person name="Bertilsson S."/>
            <person name="Dopson M."/>
        </authorList>
    </citation>
    <scope>NUCLEOTIDE SEQUENCE</scope>
    <source>
        <strain evidence="1">MM171B01093</strain>
    </source>
</reference>
<organism evidence="1">
    <name type="scientific">viral metagenome</name>
    <dbReference type="NCBI Taxonomy" id="1070528"/>
    <lineage>
        <taxon>unclassified sequences</taxon>
        <taxon>metagenomes</taxon>
        <taxon>organismal metagenomes</taxon>
    </lineage>
</organism>
<sequence>MPAKTLAGDLEGNMIDILYRKDIADLLKIEIHEQFGNGFEALIRNILSCYNYHSIVIKVYLPSKPWRNRKKGSGVAFRYGLSKPGVPEIHIGLHNYHQMLLTLFHELEHLRRPPMVCFSKEQRQREEQLVERKAKAMCYTYSTLHHMRLLEVNNVRDKG</sequence>